<dbReference type="InterPro" id="IPR003661">
    <property type="entry name" value="HisK_dim/P_dom"/>
</dbReference>
<reference evidence="6" key="1">
    <citation type="journal article" date="2019" name="Int. J. Syst. Evol. Microbiol.">
        <title>The Global Catalogue of Microorganisms (GCM) 10K type strain sequencing project: providing services to taxonomists for standard genome sequencing and annotation.</title>
        <authorList>
            <consortium name="The Broad Institute Genomics Platform"/>
            <consortium name="The Broad Institute Genome Sequencing Center for Infectious Disease"/>
            <person name="Wu L."/>
            <person name="Ma J."/>
        </authorList>
    </citation>
    <scope>NUCLEOTIDE SEQUENCE [LARGE SCALE GENOMIC DNA]</scope>
    <source>
        <strain evidence="6">CCUG 58938</strain>
    </source>
</reference>
<dbReference type="InterPro" id="IPR036097">
    <property type="entry name" value="HisK_dim/P_sf"/>
</dbReference>
<feature type="domain" description="Histidine kinase" evidence="4">
    <location>
        <begin position="180"/>
        <end position="395"/>
    </location>
</feature>
<keyword evidence="3" id="KW-0597">Phosphoprotein</keyword>
<dbReference type="InterPro" id="IPR005467">
    <property type="entry name" value="His_kinase_dom"/>
</dbReference>
<dbReference type="PROSITE" id="PS50109">
    <property type="entry name" value="HIS_KIN"/>
    <property type="match status" value="1"/>
</dbReference>
<dbReference type="SUPFAM" id="SSF47384">
    <property type="entry name" value="Homodimeric domain of signal transducing histidine kinase"/>
    <property type="match status" value="1"/>
</dbReference>
<organism evidence="5 6">
    <name type="scientific">Ohtaekwangia kribbensis</name>
    <dbReference type="NCBI Taxonomy" id="688913"/>
    <lineage>
        <taxon>Bacteria</taxon>
        <taxon>Pseudomonadati</taxon>
        <taxon>Bacteroidota</taxon>
        <taxon>Cytophagia</taxon>
        <taxon>Cytophagales</taxon>
        <taxon>Fulvivirgaceae</taxon>
        <taxon>Ohtaekwangia</taxon>
    </lineage>
</organism>
<dbReference type="InterPro" id="IPR003018">
    <property type="entry name" value="GAF"/>
</dbReference>
<name>A0ABW3KBC7_9BACT</name>
<evidence type="ECO:0000313" key="6">
    <source>
        <dbReference type="Proteomes" id="UP001597112"/>
    </source>
</evidence>
<dbReference type="InterPro" id="IPR036890">
    <property type="entry name" value="HATPase_C_sf"/>
</dbReference>
<comment type="caution">
    <text evidence="5">The sequence shown here is derived from an EMBL/GenBank/DDBJ whole genome shotgun (WGS) entry which is preliminary data.</text>
</comment>
<dbReference type="Gene3D" id="3.30.450.40">
    <property type="match status" value="1"/>
</dbReference>
<dbReference type="Proteomes" id="UP001597112">
    <property type="component" value="Unassembled WGS sequence"/>
</dbReference>
<dbReference type="CDD" id="cd00082">
    <property type="entry name" value="HisKA"/>
    <property type="match status" value="1"/>
</dbReference>
<evidence type="ECO:0000256" key="3">
    <source>
        <dbReference type="ARBA" id="ARBA00022553"/>
    </source>
</evidence>
<evidence type="ECO:0000256" key="2">
    <source>
        <dbReference type="ARBA" id="ARBA00012438"/>
    </source>
</evidence>
<dbReference type="InterPro" id="IPR003594">
    <property type="entry name" value="HATPase_dom"/>
</dbReference>
<accession>A0ABW3KBC7</accession>
<dbReference type="RefSeq" id="WP_377584127.1">
    <property type="nucleotide sequence ID" value="NZ_JBHTKA010000013.1"/>
</dbReference>
<dbReference type="EMBL" id="JBHTKA010000013">
    <property type="protein sequence ID" value="MFD1002658.1"/>
    <property type="molecule type" value="Genomic_DNA"/>
</dbReference>
<dbReference type="PRINTS" id="PR00344">
    <property type="entry name" value="BCTRLSENSOR"/>
</dbReference>
<gene>
    <name evidence="5" type="ORF">ACFQ21_25260</name>
</gene>
<comment type="catalytic activity">
    <reaction evidence="1">
        <text>ATP + protein L-histidine = ADP + protein N-phospho-L-histidine.</text>
        <dbReference type="EC" id="2.7.13.3"/>
    </reaction>
</comment>
<dbReference type="EC" id="2.7.13.3" evidence="2"/>
<dbReference type="GO" id="GO:0005524">
    <property type="term" value="F:ATP binding"/>
    <property type="evidence" value="ECO:0007669"/>
    <property type="project" value="UniProtKB-KW"/>
</dbReference>
<dbReference type="InterPro" id="IPR004358">
    <property type="entry name" value="Sig_transdc_His_kin-like_C"/>
</dbReference>
<proteinExistence type="predicted"/>
<evidence type="ECO:0000313" key="5">
    <source>
        <dbReference type="EMBL" id="MFD1002658.1"/>
    </source>
</evidence>
<keyword evidence="6" id="KW-1185">Reference proteome</keyword>
<keyword evidence="5" id="KW-0067">ATP-binding</keyword>
<dbReference type="Pfam" id="PF02518">
    <property type="entry name" value="HATPase_c"/>
    <property type="match status" value="1"/>
</dbReference>
<protein>
    <recommendedName>
        <fullName evidence="2">histidine kinase</fullName>
        <ecNumber evidence="2">2.7.13.3</ecNumber>
    </recommendedName>
</protein>
<sequence length="401" mass="45119">MQIPGIPANEQERLQALREYELLDSESEKEFDEIVSLASFICQTPISTITLIDEHRQWFKAQVGLANRETPRDVAFCAFAILQPEITIVNDATLDKRFRENPLVTGSPDIRFYAGLPLTTPEGFNLGTICVIDTRPRDLTDEQNLALRVLRNQVLKLFELRRKNILLTRMHAMQQKLLSIIGHDLRGPINSLNGLLLMVEKYKLSTDDLNEILPRMRMMVDTTDDLLNNLLHWAKNHLEGKVAEHEAFNLHTLVADVTHGLKSVLAEKDNELNIHIDPAHTVVVNRNIFEFILRNLIANANKFTSQGRIQVFSAMNGAKALITVCDNGMGIRPERISALFEWGKSNSTKGTKGETGSGLGLPMVREFVEQMGGKIWVESTPGKSTAFHFTVPIKRDEASDS</sequence>
<dbReference type="InterPro" id="IPR029016">
    <property type="entry name" value="GAF-like_dom_sf"/>
</dbReference>
<dbReference type="SUPFAM" id="SSF55781">
    <property type="entry name" value="GAF domain-like"/>
    <property type="match status" value="1"/>
</dbReference>
<dbReference type="PANTHER" id="PTHR43102">
    <property type="entry name" value="SLR1143 PROTEIN"/>
    <property type="match status" value="1"/>
</dbReference>
<dbReference type="Pfam" id="PF01590">
    <property type="entry name" value="GAF"/>
    <property type="match status" value="1"/>
</dbReference>
<dbReference type="SUPFAM" id="SSF55874">
    <property type="entry name" value="ATPase domain of HSP90 chaperone/DNA topoisomerase II/histidine kinase"/>
    <property type="match status" value="1"/>
</dbReference>
<dbReference type="Gene3D" id="1.10.287.130">
    <property type="match status" value="1"/>
</dbReference>
<evidence type="ECO:0000259" key="4">
    <source>
        <dbReference type="PROSITE" id="PS50109"/>
    </source>
</evidence>
<dbReference type="SMART" id="SM00387">
    <property type="entry name" value="HATPase_c"/>
    <property type="match status" value="1"/>
</dbReference>
<keyword evidence="5" id="KW-0547">Nucleotide-binding</keyword>
<evidence type="ECO:0000256" key="1">
    <source>
        <dbReference type="ARBA" id="ARBA00000085"/>
    </source>
</evidence>
<dbReference type="PANTHER" id="PTHR43102:SF2">
    <property type="entry name" value="GAF DOMAIN-CONTAINING PROTEIN"/>
    <property type="match status" value="1"/>
</dbReference>
<dbReference type="Gene3D" id="3.30.565.10">
    <property type="entry name" value="Histidine kinase-like ATPase, C-terminal domain"/>
    <property type="match status" value="1"/>
</dbReference>